<gene>
    <name evidence="1" type="ORF">MRATA1EN1_LOCUS19909</name>
</gene>
<keyword evidence="2" id="KW-1185">Reference proteome</keyword>
<protein>
    <submittedName>
        <fullName evidence="1">Uncharacterized protein</fullName>
    </submittedName>
</protein>
<dbReference type="Proteomes" id="UP001176941">
    <property type="component" value="Chromosome 3"/>
</dbReference>
<reference evidence="1" key="1">
    <citation type="submission" date="2023-04" db="EMBL/GenBank/DDBJ databases">
        <authorList>
            <consortium name="ELIXIR-Norway"/>
        </authorList>
    </citation>
    <scope>NUCLEOTIDE SEQUENCE [LARGE SCALE GENOMIC DNA]</scope>
</reference>
<organism evidence="1 2">
    <name type="scientific">Rangifer tarandus platyrhynchus</name>
    <name type="common">Svalbard reindeer</name>
    <dbReference type="NCBI Taxonomy" id="3082113"/>
    <lineage>
        <taxon>Eukaryota</taxon>
        <taxon>Metazoa</taxon>
        <taxon>Chordata</taxon>
        <taxon>Craniata</taxon>
        <taxon>Vertebrata</taxon>
        <taxon>Euteleostomi</taxon>
        <taxon>Mammalia</taxon>
        <taxon>Eutheria</taxon>
        <taxon>Laurasiatheria</taxon>
        <taxon>Artiodactyla</taxon>
        <taxon>Ruminantia</taxon>
        <taxon>Pecora</taxon>
        <taxon>Cervidae</taxon>
        <taxon>Odocoileinae</taxon>
        <taxon>Rangifer</taxon>
    </lineage>
</organism>
<accession>A0ABN8ZAL9</accession>
<sequence>MKRVFPQFWAWGTNRVLSCRAVTALSSELADGHLLGSVLTLGEREREFQPAIVKKAVILRFLETQSLLGYWEGRIPEGQGEPPFNTRRVQFVPPTLTVCKDRQQPGFEHSDSGLFGVSMNMRMTACTVKALDLPVLRIRLVPWPLLSASRRALCCRLLVSEGMAAVRTQQGRLGKPGSEQLGSSPWSCPALSADKVAAAAASCESANQTARHGDFWPLPSRSGWDPSACSWFQAFLLRFVSNFRAATKPPFPKDSFIPYSLTISHNATVFEV</sequence>
<evidence type="ECO:0000313" key="1">
    <source>
        <dbReference type="EMBL" id="CAI9170947.1"/>
    </source>
</evidence>
<name>A0ABN8ZAL9_RANTA</name>
<evidence type="ECO:0000313" key="2">
    <source>
        <dbReference type="Proteomes" id="UP001176941"/>
    </source>
</evidence>
<dbReference type="EMBL" id="OX459939">
    <property type="protein sequence ID" value="CAI9170947.1"/>
    <property type="molecule type" value="Genomic_DNA"/>
</dbReference>
<proteinExistence type="predicted"/>